<feature type="region of interest" description="Disordered" evidence="1">
    <location>
        <begin position="1"/>
        <end position="20"/>
    </location>
</feature>
<organism evidence="2 3">
    <name type="scientific">Burkholderia pyrrocinia</name>
    <name type="common">Pseudomonas pyrrocinia</name>
    <dbReference type="NCBI Taxonomy" id="60550"/>
    <lineage>
        <taxon>Bacteria</taxon>
        <taxon>Pseudomonadati</taxon>
        <taxon>Pseudomonadota</taxon>
        <taxon>Betaproteobacteria</taxon>
        <taxon>Burkholderiales</taxon>
        <taxon>Burkholderiaceae</taxon>
        <taxon>Burkholderia</taxon>
        <taxon>Burkholderia cepacia complex</taxon>
    </lineage>
</organism>
<dbReference type="RefSeq" id="WP_342312456.1">
    <property type="nucleotide sequence ID" value="NZ_CP150851.1"/>
</dbReference>
<accession>A0ABZ3BWE5</accession>
<protein>
    <submittedName>
        <fullName evidence="2">Uncharacterized protein</fullName>
    </submittedName>
</protein>
<evidence type="ECO:0000313" key="2">
    <source>
        <dbReference type="EMBL" id="WZW59243.1"/>
    </source>
</evidence>
<keyword evidence="3" id="KW-1185">Reference proteome</keyword>
<evidence type="ECO:0000313" key="3">
    <source>
        <dbReference type="Proteomes" id="UP001484179"/>
    </source>
</evidence>
<gene>
    <name evidence="2" type="ORF">WN985_33335</name>
</gene>
<geneLocation type="plasmid" evidence="2 3">
    <name>unnamed</name>
</geneLocation>
<dbReference type="Proteomes" id="UP001484179">
    <property type="component" value="Plasmid unnamed"/>
</dbReference>
<proteinExistence type="predicted"/>
<keyword evidence="2" id="KW-0614">Plasmid</keyword>
<reference evidence="2 3" key="1">
    <citation type="submission" date="2024-04" db="EMBL/GenBank/DDBJ databases">
        <title>Biological Control Activity of Plant Growth Promoting Rhizobacteria Burkholderia pyrrocinia BX1 against Tobacco black shank Introduction Tobacco black shank (TBS) caused by the oomycete Phytophthora. nicotianae (P. nicotianae) has become a destructive soil.</title>
        <authorList>
            <person name="Liu X."/>
            <person name="Shu C."/>
        </authorList>
    </citation>
    <scope>NUCLEOTIDE SEQUENCE [LARGE SCALE GENOMIC DNA]</scope>
    <source>
        <strain evidence="2 3">BX1</strain>
        <plasmid evidence="2 3">unnamed</plasmid>
    </source>
</reference>
<sequence>MIRAFPAARRPAGARSGARGGYYTLLSANRTFRQTPFSRSAQTNNEKQSQIDNSMNNPAHY</sequence>
<evidence type="ECO:0000256" key="1">
    <source>
        <dbReference type="SAM" id="MobiDB-lite"/>
    </source>
</evidence>
<feature type="region of interest" description="Disordered" evidence="1">
    <location>
        <begin position="34"/>
        <end position="61"/>
    </location>
</feature>
<dbReference type="EMBL" id="CP150851">
    <property type="protein sequence ID" value="WZW59243.1"/>
    <property type="molecule type" value="Genomic_DNA"/>
</dbReference>
<feature type="compositionally biased region" description="Low complexity" evidence="1">
    <location>
        <begin position="1"/>
        <end position="17"/>
    </location>
</feature>
<name>A0ABZ3BWE5_BURPY</name>